<dbReference type="Proteomes" id="UP001194539">
    <property type="component" value="Unassembled WGS sequence"/>
</dbReference>
<dbReference type="InterPro" id="IPR029063">
    <property type="entry name" value="SAM-dependent_MTases_sf"/>
</dbReference>
<dbReference type="InterPro" id="IPR038576">
    <property type="entry name" value="Methyltransf_Zn-bd_dom_put_sf"/>
</dbReference>
<dbReference type="Pfam" id="PF13489">
    <property type="entry name" value="Methyltransf_23"/>
    <property type="match status" value="1"/>
</dbReference>
<protein>
    <submittedName>
        <fullName evidence="3">Methyltransferase domain-containing protein</fullName>
    </submittedName>
</protein>
<dbReference type="SUPFAM" id="SSF53335">
    <property type="entry name" value="S-adenosyl-L-methionine-dependent methyltransferases"/>
    <property type="match status" value="1"/>
</dbReference>
<dbReference type="PANTHER" id="PTHR43861:SF5">
    <property type="entry name" value="BLL5978 PROTEIN"/>
    <property type="match status" value="1"/>
</dbReference>
<comment type="caution">
    <text evidence="3">The sequence shown here is derived from an EMBL/GenBank/DDBJ whole genome shotgun (WGS) entry which is preliminary data.</text>
</comment>
<reference evidence="3 4" key="1">
    <citation type="submission" date="2020-07" db="EMBL/GenBank/DDBJ databases">
        <title>Bradyrhizobium diversity isolated from nodules of indigenous legumes of Western Australia.</title>
        <authorList>
            <person name="Klepa M.S."/>
        </authorList>
    </citation>
    <scope>NUCLEOTIDE SEQUENCE [LARGE SCALE GENOMIC DNA]</scope>
    <source>
        <strain evidence="3 4">CNPSo 4019</strain>
    </source>
</reference>
<keyword evidence="3" id="KW-0808">Transferase</keyword>
<evidence type="ECO:0000259" key="2">
    <source>
        <dbReference type="Pfam" id="PF08484"/>
    </source>
</evidence>
<keyword evidence="4" id="KW-1185">Reference proteome</keyword>
<dbReference type="GO" id="GO:0032259">
    <property type="term" value="P:methylation"/>
    <property type="evidence" value="ECO:0007669"/>
    <property type="project" value="UniProtKB-KW"/>
</dbReference>
<gene>
    <name evidence="3" type="ORF">H1B27_07465</name>
</gene>
<dbReference type="RefSeq" id="WP_061882156.1">
    <property type="nucleotide sequence ID" value="NZ_JACEGD010000006.1"/>
</dbReference>
<dbReference type="GO" id="GO:0008168">
    <property type="term" value="F:methyltransferase activity"/>
    <property type="evidence" value="ECO:0007669"/>
    <property type="project" value="UniProtKB-KW"/>
</dbReference>
<feature type="domain" description="C-methyltransferase" evidence="2">
    <location>
        <begin position="264"/>
        <end position="423"/>
    </location>
</feature>
<dbReference type="PANTHER" id="PTHR43861">
    <property type="entry name" value="TRANS-ACONITATE 2-METHYLTRANSFERASE-RELATED"/>
    <property type="match status" value="1"/>
</dbReference>
<dbReference type="EMBL" id="JACEGD010000006">
    <property type="protein sequence ID" value="MBH5386125.1"/>
    <property type="molecule type" value="Genomic_DNA"/>
</dbReference>
<dbReference type="Pfam" id="PF08484">
    <property type="entry name" value="Methyltransf_14"/>
    <property type="match status" value="1"/>
</dbReference>
<dbReference type="Pfam" id="PF08421">
    <property type="entry name" value="Methyltransf_13"/>
    <property type="match status" value="1"/>
</dbReference>
<proteinExistence type="predicted"/>
<dbReference type="InterPro" id="IPR013630">
    <property type="entry name" value="Methyltransf_Zn-bd_dom_put"/>
</dbReference>
<feature type="domain" description="Methyltransferase putative zinc binding" evidence="1">
    <location>
        <begin position="24"/>
        <end position="85"/>
    </location>
</feature>
<dbReference type="Gene3D" id="3.40.50.150">
    <property type="entry name" value="Vaccinia Virus protein VP39"/>
    <property type="match status" value="1"/>
</dbReference>
<evidence type="ECO:0000313" key="4">
    <source>
        <dbReference type="Proteomes" id="UP001194539"/>
    </source>
</evidence>
<organism evidence="3 4">
    <name type="scientific">Bradyrhizobium diversitatis</name>
    <dbReference type="NCBI Taxonomy" id="2755406"/>
    <lineage>
        <taxon>Bacteria</taxon>
        <taxon>Pseudomonadati</taxon>
        <taxon>Pseudomonadota</taxon>
        <taxon>Alphaproteobacteria</taxon>
        <taxon>Hyphomicrobiales</taxon>
        <taxon>Nitrobacteraceae</taxon>
        <taxon>Bradyrhizobium</taxon>
    </lineage>
</organism>
<dbReference type="Gene3D" id="3.40.50.720">
    <property type="entry name" value="NAD(P)-binding Rossmann-like Domain"/>
    <property type="match status" value="1"/>
</dbReference>
<name>A0ABS0NYN5_9BRAD</name>
<evidence type="ECO:0000313" key="3">
    <source>
        <dbReference type="EMBL" id="MBH5386125.1"/>
    </source>
</evidence>
<keyword evidence="3" id="KW-0489">Methyltransferase</keyword>
<dbReference type="Gene3D" id="6.20.50.110">
    <property type="entry name" value="Methyltransferase, zinc-binding domain"/>
    <property type="match status" value="1"/>
</dbReference>
<accession>A0ABS0NYN5</accession>
<dbReference type="InterPro" id="IPR013691">
    <property type="entry name" value="MeTrfase_14"/>
</dbReference>
<sequence>MLKEVTSTLDVKAPTAHATESSCCRFCSAPLERVFIDLGMSPLANSYLRNEKAKQDERFFPLRAYVCGECFLVQLEEFEAPENIFGDYAYFSSYSDSWLQHVKSYVTRVIDRFGIGANSKVVEIASNDGYLLQYFVEADVPVLGIEPAQNVAAVARAKGIPTRVEFFGERAARTLRREGLRADLLIGNNVLAHVPNLNDFVKGMSLLLADAGVITMEFPHLMRLFDECQIDTIYHEHFSYFSFIAVEKIFAAHGLTLFDVEELPTHGGSLRIYAQHANKGWHPISHRVLDLRRREIDAGYANLDHYDAFEERALETRQKLLSFLEEAKRQGKRVVGYGAPAKGNTLLNYCGITTDLIEYTVDRNPHKQGSLLPGSHIPIFEPERINVTKPDYILILPWNLKREIVSQLSFARSWGAQFVVPIPEPRIVD</sequence>
<evidence type="ECO:0000259" key="1">
    <source>
        <dbReference type="Pfam" id="PF08421"/>
    </source>
</evidence>